<evidence type="ECO:0000313" key="2">
    <source>
        <dbReference type="Proteomes" id="UP001317870"/>
    </source>
</evidence>
<proteinExistence type="predicted"/>
<protein>
    <submittedName>
        <fullName evidence="1">Uncharacterized protein</fullName>
    </submittedName>
</protein>
<dbReference type="EMBL" id="AP026978">
    <property type="protein sequence ID" value="BDU00102.1"/>
    <property type="molecule type" value="Genomic_DNA"/>
</dbReference>
<dbReference type="Proteomes" id="UP001317870">
    <property type="component" value="Chromosome"/>
</dbReference>
<sequence>MPLTDMPVNDAGVPADLRPGTDRVVILDDTPTPALNLRVHPVGDPDPRT</sequence>
<accession>A0ABN6U4E6</accession>
<gene>
    <name evidence="1" type="ORF">IFM12276_31300</name>
</gene>
<evidence type="ECO:0000313" key="1">
    <source>
        <dbReference type="EMBL" id="BDU00102.1"/>
    </source>
</evidence>
<dbReference type="Pfam" id="PF23720">
    <property type="entry name" value="DUF7161"/>
    <property type="match status" value="1"/>
</dbReference>
<keyword evidence="2" id="KW-1185">Reference proteome</keyword>
<reference evidence="1 2" key="1">
    <citation type="submission" date="2022-11" db="EMBL/GenBank/DDBJ databases">
        <title>Genome Sequencing of Nocardia sp. ON39_IFM12276 and assembly.</title>
        <authorList>
            <person name="Shimojima M."/>
            <person name="Toyokawa M."/>
            <person name="Uesaka K."/>
        </authorList>
    </citation>
    <scope>NUCLEOTIDE SEQUENCE [LARGE SCALE GENOMIC DNA]</scope>
    <source>
        <strain evidence="1 2">IFM 12276</strain>
    </source>
</reference>
<name>A0ABN6U4E6_9NOCA</name>
<dbReference type="InterPro" id="IPR055585">
    <property type="entry name" value="DUF7161"/>
</dbReference>
<organism evidence="1 2">
    <name type="scientific">Nocardia sputorum</name>
    <dbReference type="NCBI Taxonomy" id="2984338"/>
    <lineage>
        <taxon>Bacteria</taxon>
        <taxon>Bacillati</taxon>
        <taxon>Actinomycetota</taxon>
        <taxon>Actinomycetes</taxon>
        <taxon>Mycobacteriales</taxon>
        <taxon>Nocardiaceae</taxon>
        <taxon>Nocardia</taxon>
    </lineage>
</organism>